<dbReference type="EMBL" id="JAESVN010000008">
    <property type="protein sequence ID" value="MBL4918734.1"/>
    <property type="molecule type" value="Genomic_DNA"/>
</dbReference>
<comment type="caution">
    <text evidence="2">The sequence shown here is derived from an EMBL/GenBank/DDBJ whole genome shotgun (WGS) entry which is preliminary data.</text>
</comment>
<feature type="transmembrane region" description="Helical" evidence="1">
    <location>
        <begin position="71"/>
        <end position="92"/>
    </location>
</feature>
<dbReference type="Proteomes" id="UP000648908">
    <property type="component" value="Unassembled WGS sequence"/>
</dbReference>
<keyword evidence="1" id="KW-0472">Membrane</keyword>
<gene>
    <name evidence="2" type="ORF">JL811_16025</name>
</gene>
<feature type="transmembrane region" description="Helical" evidence="1">
    <location>
        <begin position="98"/>
        <end position="117"/>
    </location>
</feature>
<dbReference type="RefSeq" id="WP_202689712.1">
    <property type="nucleotide sequence ID" value="NZ_JAESVN010000008.1"/>
</dbReference>
<keyword evidence="3" id="KW-1185">Reference proteome</keyword>
<dbReference type="AlphaFoldDB" id="A0A8K0VFI8"/>
<feature type="transmembrane region" description="Helical" evidence="1">
    <location>
        <begin position="7"/>
        <end position="25"/>
    </location>
</feature>
<evidence type="ECO:0000313" key="3">
    <source>
        <dbReference type="Proteomes" id="UP000648908"/>
    </source>
</evidence>
<evidence type="ECO:0000256" key="1">
    <source>
        <dbReference type="SAM" id="Phobius"/>
    </source>
</evidence>
<accession>A0A8K0VFI8</accession>
<protein>
    <submittedName>
        <fullName evidence="2">Uncharacterized protein</fullName>
    </submittedName>
</protein>
<keyword evidence="1" id="KW-0812">Transmembrane</keyword>
<name>A0A8K0VFI8_9RHOB</name>
<evidence type="ECO:0000313" key="2">
    <source>
        <dbReference type="EMBL" id="MBL4918734.1"/>
    </source>
</evidence>
<feature type="transmembrane region" description="Helical" evidence="1">
    <location>
        <begin position="31"/>
        <end position="51"/>
    </location>
</feature>
<sequence>MKDTAQRLMGVMALMYFGPLMAGLGNHGFGVLPLFVAIFLIWLAVLAPERFPLNPRDWRGADFRLAMLSRALLQIVLVLVLFGIGRGIGGALGVLPEIPLVLPLAMSFLAVPLARLIHDPAAAARREFALGMLEPLEDLPAETSDRELSDHLEVLRQHVPCSLIKALLAEKTQAGTASTAARRALALLHDAGPEAAPALPPSGQLGQA</sequence>
<reference evidence="2" key="1">
    <citation type="submission" date="2021-01" db="EMBL/GenBank/DDBJ databases">
        <title>Tabrizicola alba sp. nov. a motile alkaliphilic bacterium isolated from a soda lake.</title>
        <authorList>
            <person name="Szuroczki S."/>
            <person name="Abbaszade G."/>
            <person name="Schumann P."/>
            <person name="Toth E."/>
        </authorList>
    </citation>
    <scope>NUCLEOTIDE SEQUENCE</scope>
    <source>
        <strain evidence="2">DMG-N-6</strain>
    </source>
</reference>
<organism evidence="2 3">
    <name type="scientific">Szabonella alba</name>
    <dbReference type="NCBI Taxonomy" id="2804194"/>
    <lineage>
        <taxon>Bacteria</taxon>
        <taxon>Pseudomonadati</taxon>
        <taxon>Pseudomonadota</taxon>
        <taxon>Alphaproteobacteria</taxon>
        <taxon>Rhodobacterales</taxon>
        <taxon>Paracoccaceae</taxon>
        <taxon>Szabonella</taxon>
    </lineage>
</organism>
<proteinExistence type="predicted"/>
<keyword evidence="1" id="KW-1133">Transmembrane helix</keyword>